<feature type="non-terminal residue" evidence="2">
    <location>
        <position position="1"/>
    </location>
</feature>
<evidence type="ECO:0000259" key="1">
    <source>
        <dbReference type="Pfam" id="PF03372"/>
    </source>
</evidence>
<dbReference type="InterPro" id="IPR005135">
    <property type="entry name" value="Endo/exonuclease/phosphatase"/>
</dbReference>
<dbReference type="Gene3D" id="3.60.10.10">
    <property type="entry name" value="Endonuclease/exonuclease/phosphatase"/>
    <property type="match status" value="1"/>
</dbReference>
<accession>A0A147BJ36</accession>
<feature type="non-terminal residue" evidence="2">
    <location>
        <position position="189"/>
    </location>
</feature>
<dbReference type="GO" id="GO:0003824">
    <property type="term" value="F:catalytic activity"/>
    <property type="evidence" value="ECO:0007669"/>
    <property type="project" value="InterPro"/>
</dbReference>
<sequence>LLPCDLEAYLGTERHAFTKYFHLNAQSARNKNIDFEVFFNQVPFFFDVVMLSETWYRNESDVLKLPGYVSFSLNRTTRRGGGVCLLIKDTINCELLSDYSCITRDFEVLTVRAKCVIISVFYRPPDGNSENFLEVFNTYLRFVNDNSYTVICGGDFNIDMLKDTTLKREMNMITETNGCRNTINIPTRV</sequence>
<dbReference type="SUPFAM" id="SSF56219">
    <property type="entry name" value="DNase I-like"/>
    <property type="match status" value="1"/>
</dbReference>
<dbReference type="EMBL" id="GEGO01004922">
    <property type="protein sequence ID" value="JAR90482.1"/>
    <property type="molecule type" value="Transcribed_RNA"/>
</dbReference>
<organism evidence="2">
    <name type="scientific">Ixodes ricinus</name>
    <name type="common">Common tick</name>
    <name type="synonym">Acarus ricinus</name>
    <dbReference type="NCBI Taxonomy" id="34613"/>
    <lineage>
        <taxon>Eukaryota</taxon>
        <taxon>Metazoa</taxon>
        <taxon>Ecdysozoa</taxon>
        <taxon>Arthropoda</taxon>
        <taxon>Chelicerata</taxon>
        <taxon>Arachnida</taxon>
        <taxon>Acari</taxon>
        <taxon>Parasitiformes</taxon>
        <taxon>Ixodida</taxon>
        <taxon>Ixodoidea</taxon>
        <taxon>Ixodidae</taxon>
        <taxon>Ixodinae</taxon>
        <taxon>Ixodes</taxon>
    </lineage>
</organism>
<evidence type="ECO:0000313" key="2">
    <source>
        <dbReference type="EMBL" id="JAR90482.1"/>
    </source>
</evidence>
<feature type="domain" description="Endonuclease/exonuclease/phosphatase" evidence="1">
    <location>
        <begin position="47"/>
        <end position="167"/>
    </location>
</feature>
<proteinExistence type="predicted"/>
<name>A0A147BJ36_IXORI</name>
<dbReference type="Pfam" id="PF03372">
    <property type="entry name" value="Exo_endo_phos"/>
    <property type="match status" value="1"/>
</dbReference>
<dbReference type="PANTHER" id="PTHR33776">
    <property type="entry name" value="ENDO/EXONUCLEASE/PHOSPHATASE DOMAIN-CONTAINING PROTEIN"/>
    <property type="match status" value="1"/>
</dbReference>
<dbReference type="AlphaFoldDB" id="A0A147BJ36"/>
<dbReference type="InterPro" id="IPR036691">
    <property type="entry name" value="Endo/exonu/phosph_ase_sf"/>
</dbReference>
<reference evidence="2" key="1">
    <citation type="journal article" date="2018" name="PLoS Negl. Trop. Dis.">
        <title>Sialome diversity of ticks revealed by RNAseq of single tick salivary glands.</title>
        <authorList>
            <person name="Perner J."/>
            <person name="Kropackova S."/>
            <person name="Kopacek P."/>
            <person name="Ribeiro J.M."/>
        </authorList>
    </citation>
    <scope>NUCLEOTIDE SEQUENCE</scope>
    <source>
        <strain evidence="2">Siblings of single egg batch collected in Ceske Budejovice</strain>
        <tissue evidence="2">Salivary glands</tissue>
    </source>
</reference>
<protein>
    <submittedName>
        <fullName evidence="2">Putative tick transposon</fullName>
    </submittedName>
</protein>
<dbReference type="PANTHER" id="PTHR33776:SF4">
    <property type="entry name" value="ENDONUCLEASE_EXONUCLEASE_PHOSPHATASE DOMAIN-CONTAINING PROTEIN"/>
    <property type="match status" value="1"/>
</dbReference>